<dbReference type="OrthoDB" id="1809505at2"/>
<dbReference type="Pfam" id="PF12666">
    <property type="entry name" value="PrgI"/>
    <property type="match status" value="1"/>
</dbReference>
<keyword evidence="3" id="KW-1185">Reference proteome</keyword>
<accession>A0A2C6LMV9</accession>
<evidence type="ECO:0000313" key="2">
    <source>
        <dbReference type="EMBL" id="PHJ39950.1"/>
    </source>
</evidence>
<reference evidence="2 3" key="1">
    <citation type="submission" date="2013-09" db="EMBL/GenBank/DDBJ databases">
        <title>Biodegradation of hydrocarbons in the deep terrestrial subsurface : characterization of a microbial consortium composed of two Desulfotomaculum species originating from a deep geological formation.</title>
        <authorList>
            <person name="Aullo T."/>
            <person name="Berlendis S."/>
            <person name="Lascourreges J.-F."/>
            <person name="Dessort D."/>
            <person name="Saint-Laurent S."/>
            <person name="Schraauwers B."/>
            <person name="Mas J."/>
            <person name="Magot M."/>
            <person name="Ranchou-Peyruse A."/>
        </authorList>
    </citation>
    <scope>NUCLEOTIDE SEQUENCE [LARGE SCALE GENOMIC DNA]</scope>
    <source>
        <strain evidence="2 3">Bs107</strain>
    </source>
</reference>
<proteinExistence type="predicted"/>
<sequence length="97" mass="10812">MRVYPVPVQLDQEEKVIGGYLTLRQLLYLILGAVIGCGTALTFNLPLITKLIIAAGGLTIGIILAFIPAEKTTLDIYLLRWIMWTVKKRKYYLGGDS</sequence>
<evidence type="ECO:0000256" key="1">
    <source>
        <dbReference type="SAM" id="Phobius"/>
    </source>
</evidence>
<gene>
    <name evidence="2" type="ORF">P378_00070</name>
</gene>
<evidence type="ECO:0000313" key="3">
    <source>
        <dbReference type="Proteomes" id="UP000222564"/>
    </source>
</evidence>
<evidence type="ECO:0008006" key="4">
    <source>
        <dbReference type="Google" id="ProtNLM"/>
    </source>
</evidence>
<protein>
    <recommendedName>
        <fullName evidence="4">PrgI family protein</fullName>
    </recommendedName>
</protein>
<dbReference type="InterPro" id="IPR024414">
    <property type="entry name" value="Uncharacterised_PrgI"/>
</dbReference>
<keyword evidence="1" id="KW-0812">Transmembrane</keyword>
<dbReference type="EMBL" id="AWQQ01000002">
    <property type="protein sequence ID" value="PHJ39950.1"/>
    <property type="molecule type" value="Genomic_DNA"/>
</dbReference>
<dbReference type="RefSeq" id="WP_099081821.1">
    <property type="nucleotide sequence ID" value="NZ_AWQQ01000002.1"/>
</dbReference>
<comment type="caution">
    <text evidence="2">The sequence shown here is derived from an EMBL/GenBank/DDBJ whole genome shotgun (WGS) entry which is preliminary data.</text>
</comment>
<keyword evidence="1" id="KW-0472">Membrane</keyword>
<dbReference type="AlphaFoldDB" id="A0A2C6LMV9"/>
<name>A0A2C6LMV9_9FIRM</name>
<feature type="transmembrane region" description="Helical" evidence="1">
    <location>
        <begin position="26"/>
        <end position="45"/>
    </location>
</feature>
<dbReference type="Proteomes" id="UP000222564">
    <property type="component" value="Unassembled WGS sequence"/>
</dbReference>
<feature type="transmembrane region" description="Helical" evidence="1">
    <location>
        <begin position="51"/>
        <end position="69"/>
    </location>
</feature>
<keyword evidence="1" id="KW-1133">Transmembrane helix</keyword>
<organism evidence="2 3">
    <name type="scientific">Desulforamulus profundi</name>
    <dbReference type="NCBI Taxonomy" id="1383067"/>
    <lineage>
        <taxon>Bacteria</taxon>
        <taxon>Bacillati</taxon>
        <taxon>Bacillota</taxon>
        <taxon>Clostridia</taxon>
        <taxon>Eubacteriales</taxon>
        <taxon>Peptococcaceae</taxon>
        <taxon>Desulforamulus</taxon>
    </lineage>
</organism>